<evidence type="ECO:0000313" key="2">
    <source>
        <dbReference type="Proteomes" id="UP000614350"/>
    </source>
</evidence>
<organism evidence="1 2">
    <name type="scientific">Vespula vulgaris</name>
    <name type="common">Yellow jacket</name>
    <name type="synonym">Wasp</name>
    <dbReference type="NCBI Taxonomy" id="7454"/>
    <lineage>
        <taxon>Eukaryota</taxon>
        <taxon>Metazoa</taxon>
        <taxon>Ecdysozoa</taxon>
        <taxon>Arthropoda</taxon>
        <taxon>Hexapoda</taxon>
        <taxon>Insecta</taxon>
        <taxon>Pterygota</taxon>
        <taxon>Neoptera</taxon>
        <taxon>Endopterygota</taxon>
        <taxon>Hymenoptera</taxon>
        <taxon>Apocrita</taxon>
        <taxon>Aculeata</taxon>
        <taxon>Vespoidea</taxon>
        <taxon>Vespidae</taxon>
        <taxon>Vespinae</taxon>
        <taxon>Vespula</taxon>
    </lineage>
</organism>
<keyword evidence="2" id="KW-1185">Reference proteome</keyword>
<name>A0A834J381_VESVU</name>
<dbReference type="EMBL" id="JACSEA010000021">
    <property type="protein sequence ID" value="KAF7380725.1"/>
    <property type="molecule type" value="Genomic_DNA"/>
</dbReference>
<comment type="caution">
    <text evidence="1">The sequence shown here is derived from an EMBL/GenBank/DDBJ whole genome shotgun (WGS) entry which is preliminary data.</text>
</comment>
<accession>A0A834J381</accession>
<protein>
    <submittedName>
        <fullName evidence="1">Uncharacterized protein</fullName>
    </submittedName>
</protein>
<dbReference type="Proteomes" id="UP000614350">
    <property type="component" value="Unassembled WGS sequence"/>
</dbReference>
<sequence length="137" mass="15679">MKFVSVVTNLGDFFREHKWKDPAKARAQLTPTSSSQALPLSQREIRQPTTFFLAKEEKRQGRRESSYFSSTGKLAAFTDFHTYRPIKRREGDRDGRKRCTMLEIALGFEPGWLSKQNGDFECTDRGILDIANSISGK</sequence>
<dbReference type="AlphaFoldDB" id="A0A834J381"/>
<evidence type="ECO:0000313" key="1">
    <source>
        <dbReference type="EMBL" id="KAF7380725.1"/>
    </source>
</evidence>
<gene>
    <name evidence="1" type="ORF">HZH66_014101</name>
</gene>
<proteinExistence type="predicted"/>
<reference evidence="1" key="1">
    <citation type="journal article" date="2020" name="G3 (Bethesda)">
        <title>High-Quality Assemblies for Three Invasive Social Wasps from the &lt;i&gt;Vespula&lt;/i&gt; Genus.</title>
        <authorList>
            <person name="Harrop T.W.R."/>
            <person name="Guhlin J."/>
            <person name="McLaughlin G.M."/>
            <person name="Permina E."/>
            <person name="Stockwell P."/>
            <person name="Gilligan J."/>
            <person name="Le Lec M.F."/>
            <person name="Gruber M.A.M."/>
            <person name="Quinn O."/>
            <person name="Lovegrove M."/>
            <person name="Duncan E.J."/>
            <person name="Remnant E.J."/>
            <person name="Van Eeckhoven J."/>
            <person name="Graham B."/>
            <person name="Knapp R.A."/>
            <person name="Langford K.W."/>
            <person name="Kronenberg Z."/>
            <person name="Press M.O."/>
            <person name="Eacker S.M."/>
            <person name="Wilson-Rankin E.E."/>
            <person name="Purcell J."/>
            <person name="Lester P.J."/>
            <person name="Dearden P.K."/>
        </authorList>
    </citation>
    <scope>NUCLEOTIDE SEQUENCE</scope>
    <source>
        <strain evidence="1">Marl-1</strain>
    </source>
</reference>